<evidence type="ECO:0000256" key="1">
    <source>
        <dbReference type="SAM" id="SignalP"/>
    </source>
</evidence>
<gene>
    <name evidence="2" type="ORF">Ldro_1332</name>
</gene>
<feature type="chain" id="PRO_5006912414" evidence="1">
    <location>
        <begin position="21"/>
        <end position="145"/>
    </location>
</feature>
<comment type="caution">
    <text evidence="2">The sequence shown here is derived from an EMBL/GenBank/DDBJ whole genome shotgun (WGS) entry which is preliminary data.</text>
</comment>
<dbReference type="Proteomes" id="UP000054736">
    <property type="component" value="Unassembled WGS sequence"/>
</dbReference>
<name>A0A0W0SWM6_9GAMM</name>
<dbReference type="RefSeq" id="WP_058495630.1">
    <property type="nucleotide sequence ID" value="NZ_CAAAIU010000002.1"/>
</dbReference>
<dbReference type="AlphaFoldDB" id="A0A0W0SWM6"/>
<dbReference type="EMBL" id="LNXY01000020">
    <property type="protein sequence ID" value="KTC87713.1"/>
    <property type="molecule type" value="Genomic_DNA"/>
</dbReference>
<evidence type="ECO:0000313" key="2">
    <source>
        <dbReference type="EMBL" id="KTC87713.1"/>
    </source>
</evidence>
<feature type="signal peptide" evidence="1">
    <location>
        <begin position="1"/>
        <end position="20"/>
    </location>
</feature>
<reference evidence="2 3" key="1">
    <citation type="submission" date="2015-11" db="EMBL/GenBank/DDBJ databases">
        <title>Genomic analysis of 38 Legionella species identifies large and diverse effector repertoires.</title>
        <authorList>
            <person name="Burstein D."/>
            <person name="Amaro F."/>
            <person name="Zusman T."/>
            <person name="Lifshitz Z."/>
            <person name="Cohen O."/>
            <person name="Gilbert J.A."/>
            <person name="Pupko T."/>
            <person name="Shuman H.A."/>
            <person name="Segal G."/>
        </authorList>
    </citation>
    <scope>NUCLEOTIDE SEQUENCE [LARGE SCALE GENOMIC DNA]</scope>
    <source>
        <strain evidence="2 3">ATCC 700990</strain>
    </source>
</reference>
<accession>A0A0W0SWM6</accession>
<organism evidence="2 3">
    <name type="scientific">Legionella drozanskii LLAP-1</name>
    <dbReference type="NCBI Taxonomy" id="1212489"/>
    <lineage>
        <taxon>Bacteria</taxon>
        <taxon>Pseudomonadati</taxon>
        <taxon>Pseudomonadota</taxon>
        <taxon>Gammaproteobacteria</taxon>
        <taxon>Legionellales</taxon>
        <taxon>Legionellaceae</taxon>
        <taxon>Legionella</taxon>
    </lineage>
</organism>
<evidence type="ECO:0000313" key="3">
    <source>
        <dbReference type="Proteomes" id="UP000054736"/>
    </source>
</evidence>
<keyword evidence="3" id="KW-1185">Reference proteome</keyword>
<proteinExistence type="predicted"/>
<sequence>MKFKSLILASCLGLFSSAYADHSHSYPQTNNTPSAKSDLTKGATYPGYCAIEIVNNSFDGVWVYGTFEDGTSLKSFYIPRYDTPHVIHLDHYDYRYGYTFCHHGMDIYIEDYRGRGIYNEYTTDGTTIEIRPSFNNQLKAEVKKK</sequence>
<dbReference type="STRING" id="1212489.Ldro_1332"/>
<keyword evidence="1" id="KW-0732">Signal</keyword>
<dbReference type="PATRIC" id="fig|1212489.4.peg.1404"/>
<protein>
    <submittedName>
        <fullName evidence="2">Uncharacterized protein</fullName>
    </submittedName>
</protein>
<dbReference type="OrthoDB" id="5637477at2"/>